<keyword evidence="6 8" id="KW-0472">Membrane</keyword>
<evidence type="ECO:0000256" key="8">
    <source>
        <dbReference type="SAM" id="Phobius"/>
    </source>
</evidence>
<dbReference type="InterPro" id="IPR002818">
    <property type="entry name" value="DJ-1/PfpI"/>
</dbReference>
<evidence type="ECO:0000259" key="10">
    <source>
        <dbReference type="Pfam" id="PF01965"/>
    </source>
</evidence>
<dbReference type="InterPro" id="IPR008276">
    <property type="entry name" value="C_nuclsd_transpt"/>
</dbReference>
<feature type="transmembrane region" description="Helical" evidence="8">
    <location>
        <begin position="66"/>
        <end position="85"/>
    </location>
</feature>
<feature type="domain" description="Concentrative nucleoside transporter C-terminal" evidence="11">
    <location>
        <begin position="360"/>
        <end position="572"/>
    </location>
</feature>
<feature type="region of interest" description="Disordered" evidence="7">
    <location>
        <begin position="1"/>
        <end position="48"/>
    </location>
</feature>
<keyword evidence="3" id="KW-1003">Cell membrane</keyword>
<name>A0A8H3HWB2_9AGAM</name>
<dbReference type="EMBL" id="CAJNJQ010001187">
    <property type="protein sequence ID" value="CAE7125511.1"/>
    <property type="molecule type" value="Genomic_DNA"/>
</dbReference>
<dbReference type="Pfam" id="PF07670">
    <property type="entry name" value="Gate"/>
    <property type="match status" value="1"/>
</dbReference>
<feature type="transmembrane region" description="Helical" evidence="8">
    <location>
        <begin position="517"/>
        <end position="541"/>
    </location>
</feature>
<feature type="compositionally biased region" description="Basic and acidic residues" evidence="7">
    <location>
        <begin position="28"/>
        <end position="48"/>
    </location>
</feature>
<dbReference type="GO" id="GO:0005337">
    <property type="term" value="F:nucleoside transmembrane transporter activity"/>
    <property type="evidence" value="ECO:0007669"/>
    <property type="project" value="InterPro"/>
</dbReference>
<dbReference type="Pfam" id="PF01965">
    <property type="entry name" value="DJ-1_PfpI"/>
    <property type="match status" value="1"/>
</dbReference>
<evidence type="ECO:0000256" key="4">
    <source>
        <dbReference type="ARBA" id="ARBA00022692"/>
    </source>
</evidence>
<comment type="subcellular location">
    <subcellularLocation>
        <location evidence="1">Cell membrane</location>
        <topology evidence="1">Multi-pass membrane protein</topology>
    </subcellularLocation>
</comment>
<evidence type="ECO:0000256" key="7">
    <source>
        <dbReference type="SAM" id="MobiDB-lite"/>
    </source>
</evidence>
<dbReference type="AlphaFoldDB" id="A0A8H3HWB2"/>
<protein>
    <recommendedName>
        <fullName evidence="15">Solute carrier family 28 member 3</fullName>
    </recommendedName>
</protein>
<feature type="domain" description="Nucleoside transporter/FeoB GTPase Gate" evidence="12">
    <location>
        <begin position="256"/>
        <end position="354"/>
    </location>
</feature>
<evidence type="ECO:0000259" key="11">
    <source>
        <dbReference type="Pfam" id="PF07662"/>
    </source>
</evidence>
<feature type="transmembrane region" description="Helical" evidence="8">
    <location>
        <begin position="416"/>
        <end position="439"/>
    </location>
</feature>
<dbReference type="CDD" id="cd03139">
    <property type="entry name" value="GATase1_PfpI_2"/>
    <property type="match status" value="1"/>
</dbReference>
<comment type="caution">
    <text evidence="13">The sequence shown here is derived from an EMBL/GenBank/DDBJ whole genome shotgun (WGS) entry which is preliminary data.</text>
</comment>
<proteinExistence type="inferred from homology"/>
<dbReference type="Gene3D" id="3.40.50.880">
    <property type="match status" value="1"/>
</dbReference>
<evidence type="ECO:0000256" key="6">
    <source>
        <dbReference type="ARBA" id="ARBA00023136"/>
    </source>
</evidence>
<dbReference type="InterPro" id="IPR011657">
    <property type="entry name" value="CNT_C_dom"/>
</dbReference>
<dbReference type="InterPro" id="IPR002668">
    <property type="entry name" value="CNT_N_dom"/>
</dbReference>
<dbReference type="PANTHER" id="PTHR10590:SF4">
    <property type="entry name" value="SOLUTE CARRIER FAMILY 28 MEMBER 3"/>
    <property type="match status" value="1"/>
</dbReference>
<evidence type="ECO:0000256" key="2">
    <source>
        <dbReference type="ARBA" id="ARBA00009033"/>
    </source>
</evidence>
<feature type="transmembrane region" description="Helical" evidence="8">
    <location>
        <begin position="459"/>
        <end position="475"/>
    </location>
</feature>
<evidence type="ECO:0000256" key="3">
    <source>
        <dbReference type="ARBA" id="ARBA00022475"/>
    </source>
</evidence>
<feature type="transmembrane region" description="Helical" evidence="8">
    <location>
        <begin position="139"/>
        <end position="159"/>
    </location>
</feature>
<evidence type="ECO:0000313" key="13">
    <source>
        <dbReference type="EMBL" id="CAE7125511.1"/>
    </source>
</evidence>
<dbReference type="PANTHER" id="PTHR10590">
    <property type="entry name" value="SODIUM/NUCLEOSIDE COTRANSPORTER"/>
    <property type="match status" value="1"/>
</dbReference>
<dbReference type="InterPro" id="IPR011642">
    <property type="entry name" value="Gate_dom"/>
</dbReference>
<feature type="domain" description="Concentrative nucleoside transporter N-terminal" evidence="9">
    <location>
        <begin position="175"/>
        <end position="246"/>
    </location>
</feature>
<feature type="domain" description="DJ-1/PfpI" evidence="10">
    <location>
        <begin position="970"/>
        <end position="1111"/>
    </location>
</feature>
<feature type="transmembrane region" description="Helical" evidence="8">
    <location>
        <begin position="92"/>
        <end position="111"/>
    </location>
</feature>
<accession>A0A8H3HWB2</accession>
<dbReference type="Pfam" id="PF07662">
    <property type="entry name" value="Nucleos_tra2_C"/>
    <property type="match status" value="1"/>
</dbReference>
<dbReference type="Pfam" id="PF01773">
    <property type="entry name" value="Nucleos_tra2_N"/>
    <property type="match status" value="1"/>
</dbReference>
<evidence type="ECO:0000259" key="9">
    <source>
        <dbReference type="Pfam" id="PF01773"/>
    </source>
</evidence>
<gene>
    <name evidence="13" type="ORF">RDB_LOCUS59422</name>
</gene>
<evidence type="ECO:0008006" key="15">
    <source>
        <dbReference type="Google" id="ProtNLM"/>
    </source>
</evidence>
<dbReference type="GO" id="GO:0015293">
    <property type="term" value="F:symporter activity"/>
    <property type="evidence" value="ECO:0007669"/>
    <property type="project" value="TreeGrafter"/>
</dbReference>
<reference evidence="13" key="1">
    <citation type="submission" date="2021-01" db="EMBL/GenBank/DDBJ databases">
        <authorList>
            <person name="Kaushik A."/>
        </authorList>
    </citation>
    <scope>NUCLEOTIDE SEQUENCE</scope>
    <source>
        <strain evidence="13">AG5</strain>
    </source>
</reference>
<keyword evidence="5 8" id="KW-1133">Transmembrane helix</keyword>
<feature type="transmembrane region" description="Helical" evidence="8">
    <location>
        <begin position="222"/>
        <end position="242"/>
    </location>
</feature>
<dbReference type="InterPro" id="IPR029062">
    <property type="entry name" value="Class_I_gatase-like"/>
</dbReference>
<dbReference type="SUPFAM" id="SSF52317">
    <property type="entry name" value="Class I glutamine amidotransferase-like"/>
    <property type="match status" value="1"/>
</dbReference>
<evidence type="ECO:0000259" key="12">
    <source>
        <dbReference type="Pfam" id="PF07670"/>
    </source>
</evidence>
<sequence>MNVSPPVDNRTTIVDEKRDPELESGSISHDRRPNPDAKAHLIAHDDDEAERNRERRNAIYRKYRPFILGAIAIVILGWWISATVLKATRHRWIVQTFWAWAFILLIAFRFIPNSVITGPVSAVWQPIVSKPFFSTSYRVRLALGWLALLAIVFGSAFGFPLPEATSYGDRAISVFGLFVFTTGFWLSSKHRSQVPWPTVVVGLFMQQVIALFVLKTDAGFKIFLWIALLAADFLGQGAPAAGFFFDPETTAKHWFFINVLGAIIFFIAFIQMLYYLGVMQWIIKRFAWFFFKTMNTSGAEAIVATASPWVGIGESACLVRPFVDMMTESEIHLTMTSGFSTISGSVFAAYVNMGVPGQNLVTSSVMSIPASIAISKIRIPETDEPLTRGQVIIDQGAEDKHGRPANALHAFSKGALFGLIVAGQIVCNVLTVLALVYTIDGLLTWIGKGFGIHELTLDLIFGYLFYPITFLIGVPRGEMLRVARLFATKLVANEFVAYQALRDQHAANPFSPRAYTIASYGLCGFANLGALGIQIGVLSALAPSRGKAIARVAPSAMICGFLSTLQTAGIVGMLGFLARAEAYVARSDELPIELHVADIEPLQYHQEPFLQLLLSIRDRIKSLNITITHSWRRFHTLILDRLFPEAAPVSTILTKLTTSHPLASLQVDCFIDWFEDDHDGFSNLTILHLHGMFPIWESTAYHNLVDLRLASPSDTCWVSIPEPQFRRILEASPGLRVLHFSLRLKGRGEGKSTTPVRLNSLEEVGISTYRGDEKAILQPGHVLRLLAPGSKPLRLSICHRPLDGEFDEYEVSLWELVEFFRRSNIVEFFAKYSYPPLDRLLCFAPSIEQLALDSCVVEGKGDFWPLPERHIPATFRLKTLILHRCSPYLEHLKALLDQYHPDSLILSECDWVHIEGSSDVCSPFPVVRSNSKLGPHLLNLILISGPMELLGWLRKGSGSQTNPIWPFAPYEFEFDYIAESLDPVATLSGPWLVPSKTFNQVNSTQYDIILVPGAESRVVAEISSTVVNFVRNQNPGLKYLLSVCTGAWIVAKAGILEGKSATTNKAAFKRIKNETSTNINWVPKARWVVDGNIWTSSGVSAGGDMAHAFMEHLVGDNFTTVARNIVEWRAAEQGDDPFAEAWGLA</sequence>
<dbReference type="Proteomes" id="UP000663827">
    <property type="component" value="Unassembled WGS sequence"/>
</dbReference>
<organism evidence="13 14">
    <name type="scientific">Rhizoctonia solani</name>
    <dbReference type="NCBI Taxonomy" id="456999"/>
    <lineage>
        <taxon>Eukaryota</taxon>
        <taxon>Fungi</taxon>
        <taxon>Dikarya</taxon>
        <taxon>Basidiomycota</taxon>
        <taxon>Agaricomycotina</taxon>
        <taxon>Agaricomycetes</taxon>
        <taxon>Cantharellales</taxon>
        <taxon>Ceratobasidiaceae</taxon>
        <taxon>Rhizoctonia</taxon>
    </lineage>
</organism>
<dbReference type="GO" id="GO:0005886">
    <property type="term" value="C:plasma membrane"/>
    <property type="evidence" value="ECO:0007669"/>
    <property type="project" value="UniProtKB-SubCell"/>
</dbReference>
<evidence type="ECO:0000256" key="1">
    <source>
        <dbReference type="ARBA" id="ARBA00004651"/>
    </source>
</evidence>
<feature type="transmembrane region" description="Helical" evidence="8">
    <location>
        <begin position="254"/>
        <end position="276"/>
    </location>
</feature>
<comment type="similarity">
    <text evidence="2">Belongs to the concentrative nucleoside transporter (CNT) (TC 2.A.41) family.</text>
</comment>
<evidence type="ECO:0000313" key="14">
    <source>
        <dbReference type="Proteomes" id="UP000663827"/>
    </source>
</evidence>
<keyword evidence="4 8" id="KW-0812">Transmembrane</keyword>
<evidence type="ECO:0000256" key="5">
    <source>
        <dbReference type="ARBA" id="ARBA00022989"/>
    </source>
</evidence>
<feature type="transmembrane region" description="Helical" evidence="8">
    <location>
        <begin position="171"/>
        <end position="188"/>
    </location>
</feature>